<feature type="compositionally biased region" description="Acidic residues" evidence="1">
    <location>
        <begin position="623"/>
        <end position="641"/>
    </location>
</feature>
<reference evidence="2 3" key="1">
    <citation type="journal article" date="2020" name="bioRxiv">
        <title>Whole genome comparisons of ergot fungi reveals the divergence and evolution of species within the genus Claviceps are the result of varying mechanisms driving genome evolution and host range expansion.</title>
        <authorList>
            <person name="Wyka S.A."/>
            <person name="Mondo S.J."/>
            <person name="Liu M."/>
            <person name="Dettman J."/>
            <person name="Nalam V."/>
            <person name="Broders K.D."/>
        </authorList>
    </citation>
    <scope>NUCLEOTIDE SEQUENCE [LARGE SCALE GENOMIC DNA]</scope>
    <source>
        <strain evidence="2 3">LM583</strain>
    </source>
</reference>
<dbReference type="Proteomes" id="UP000742024">
    <property type="component" value="Unassembled WGS sequence"/>
</dbReference>
<feature type="region of interest" description="Disordered" evidence="1">
    <location>
        <begin position="200"/>
        <end position="244"/>
    </location>
</feature>
<keyword evidence="3" id="KW-1185">Reference proteome</keyword>
<name>A0ABQ7P7G4_9HYPO</name>
<evidence type="ECO:0000313" key="3">
    <source>
        <dbReference type="Proteomes" id="UP000742024"/>
    </source>
</evidence>
<feature type="region of interest" description="Disordered" evidence="1">
    <location>
        <begin position="830"/>
        <end position="884"/>
    </location>
</feature>
<feature type="compositionally biased region" description="Basic and acidic residues" evidence="1">
    <location>
        <begin position="650"/>
        <end position="664"/>
    </location>
</feature>
<sequence length="884" mass="92880">MKLIGAVAVETDSVIDAEAAVEVPKVLTRVGNFCSKLVRYAVAEEREAEDAADAAGMLDCELGKLPLIPVAVLEEGFEEAAAEEAAAEEAAAEEAAEVAPEAAEILASVLSASFELEDPMKLIGAVAVETDSVIDAEAAVEVPKVLTRVGNFSSKLVRYAVAEEREAEDAADAAGMLDCELGKLPLIPVAVLEEGFDEAAEEAAAEEAGAEEAGAEEAGAEEAGAEEAGAEEAGAEEAAAEEAAEVAPEAAEILACVLSASFELEDPMKLIGAVAIETDSVIDAEAAVEVPKVLTRVGNFSSKLVRYAVAEEREAEDAADAAGMLDCELGKLPLIPAAVLEAVFSDDGEEAAVLVCVLGGPFASDDRCELSAVAVPDTGSAVDAEDNVEAYDVNADVRDSPENQLDAISEAEAIIGAEGKLDPLARNKLEIGAELEVEIALNTSTEVDATLELEVMTGLEMRPWLEAAPGNEVGVVCEPRSGVESEVDVDGNFAVLMLAVLILDRPGKLNISPDNAGPGSMVKANDVRSATCEVDPGMEVYATPELDAAMDPDKVDSVTGSGKVVGRDARPDKTVADETRLELIAELGDDDGPDDAVADEIKEPCLDEADAESDTVDVKEAGISDESEPDNSELVTPDELELPVVGFADMKPDDVEPDGVDLKSRFGPGTPRVDDTSPSDVRPDDSLPDDTDRNEIVVKPEGVPDDVGPESERLDDGCVSDDIDPLDNDVDDRLGDNDVAELKEAVSDDAKLETVMADLATDSPLDMLEVGDCSSDTLEAVLALTSVELTIDRELFESKETDVRLAETRSEDAIVSIVVDELREVRSDEPRRTLVMKPEEVKAGHEGLEEDREEEEGPETAEEGVTSEPDEISVELEPKVDDAS</sequence>
<accession>A0ABQ7P7G4</accession>
<protein>
    <submittedName>
        <fullName evidence="2">Uncharacterized protein</fullName>
    </submittedName>
</protein>
<feature type="compositionally biased region" description="Acidic residues" evidence="1">
    <location>
        <begin position="606"/>
        <end position="615"/>
    </location>
</feature>
<gene>
    <name evidence="2" type="ORF">E4U57_003089</name>
</gene>
<feature type="compositionally biased region" description="Basic and acidic residues" evidence="1">
    <location>
        <begin position="681"/>
        <end position="698"/>
    </location>
</feature>
<proteinExistence type="predicted"/>
<dbReference type="EMBL" id="SRPR01000234">
    <property type="protein sequence ID" value="KAG5955836.1"/>
    <property type="molecule type" value="Genomic_DNA"/>
</dbReference>
<feature type="compositionally biased region" description="Acidic residues" evidence="1">
    <location>
        <begin position="718"/>
        <end position="730"/>
    </location>
</feature>
<feature type="region of interest" description="Disordered" evidence="1">
    <location>
        <begin position="604"/>
        <end position="734"/>
    </location>
</feature>
<feature type="compositionally biased region" description="Acidic residues" evidence="1">
    <location>
        <begin position="848"/>
        <end position="862"/>
    </location>
</feature>
<feature type="compositionally biased region" description="Basic and acidic residues" evidence="1">
    <location>
        <begin position="830"/>
        <end position="847"/>
    </location>
</feature>
<evidence type="ECO:0000313" key="2">
    <source>
        <dbReference type="EMBL" id="KAG5955836.1"/>
    </source>
</evidence>
<evidence type="ECO:0000256" key="1">
    <source>
        <dbReference type="SAM" id="MobiDB-lite"/>
    </source>
</evidence>
<feature type="region of interest" description="Disordered" evidence="1">
    <location>
        <begin position="551"/>
        <end position="570"/>
    </location>
</feature>
<comment type="caution">
    <text evidence="2">The sequence shown here is derived from an EMBL/GenBank/DDBJ whole genome shotgun (WGS) entry which is preliminary data.</text>
</comment>
<organism evidence="2 3">
    <name type="scientific">Claviceps arundinis</name>
    <dbReference type="NCBI Taxonomy" id="1623583"/>
    <lineage>
        <taxon>Eukaryota</taxon>
        <taxon>Fungi</taxon>
        <taxon>Dikarya</taxon>
        <taxon>Ascomycota</taxon>
        <taxon>Pezizomycotina</taxon>
        <taxon>Sordariomycetes</taxon>
        <taxon>Hypocreomycetidae</taxon>
        <taxon>Hypocreales</taxon>
        <taxon>Clavicipitaceae</taxon>
        <taxon>Claviceps</taxon>
    </lineage>
</organism>